<accession>A0A8H4EL60</accession>
<comment type="caution">
    <text evidence="1">The sequence shown here is derived from an EMBL/GenBank/DDBJ whole genome shotgun (WGS) entry which is preliminary data.</text>
</comment>
<dbReference type="AlphaFoldDB" id="A0A8H4EL60"/>
<proteinExistence type="predicted"/>
<protein>
    <submittedName>
        <fullName evidence="1">Uncharacterized protein</fullName>
    </submittedName>
</protein>
<name>A0A8H4EL60_GIGMA</name>
<dbReference type="EMBL" id="WTPW01000457">
    <property type="protein sequence ID" value="KAF0509344.1"/>
    <property type="molecule type" value="Genomic_DNA"/>
</dbReference>
<gene>
    <name evidence="1" type="ORF">F8M41_018585</name>
</gene>
<reference evidence="1 2" key="1">
    <citation type="journal article" date="2019" name="Environ. Microbiol.">
        <title>At the nexus of three kingdoms: the genome of the mycorrhizal fungus Gigaspora margarita provides insights into plant, endobacterial and fungal interactions.</title>
        <authorList>
            <person name="Venice F."/>
            <person name="Ghignone S."/>
            <person name="Salvioli di Fossalunga A."/>
            <person name="Amselem J."/>
            <person name="Novero M."/>
            <person name="Xianan X."/>
            <person name="Sedzielewska Toro K."/>
            <person name="Morin E."/>
            <person name="Lipzen A."/>
            <person name="Grigoriev I.V."/>
            <person name="Henrissat B."/>
            <person name="Martin F.M."/>
            <person name="Bonfante P."/>
        </authorList>
    </citation>
    <scope>NUCLEOTIDE SEQUENCE [LARGE SCALE GENOMIC DNA]</scope>
    <source>
        <strain evidence="1 2">BEG34</strain>
    </source>
</reference>
<keyword evidence="2" id="KW-1185">Reference proteome</keyword>
<evidence type="ECO:0000313" key="1">
    <source>
        <dbReference type="EMBL" id="KAF0509344.1"/>
    </source>
</evidence>
<dbReference type="Proteomes" id="UP000439903">
    <property type="component" value="Unassembled WGS sequence"/>
</dbReference>
<evidence type="ECO:0000313" key="2">
    <source>
        <dbReference type="Proteomes" id="UP000439903"/>
    </source>
</evidence>
<organism evidence="1 2">
    <name type="scientific">Gigaspora margarita</name>
    <dbReference type="NCBI Taxonomy" id="4874"/>
    <lineage>
        <taxon>Eukaryota</taxon>
        <taxon>Fungi</taxon>
        <taxon>Fungi incertae sedis</taxon>
        <taxon>Mucoromycota</taxon>
        <taxon>Glomeromycotina</taxon>
        <taxon>Glomeromycetes</taxon>
        <taxon>Diversisporales</taxon>
        <taxon>Gigasporaceae</taxon>
        <taxon>Gigaspora</taxon>
    </lineage>
</organism>
<sequence length="130" mass="15221">MKTKYFSEFSDWTLLNYLNFRLKEVSWTADKPKEHIWYKRHLCVLMKDPKLTSKAQSALEAFQVDHSVIPHHNASDISATVDGPNLRSMLATLLTSSRKGGLENIFIFGDLLKLPFRYTTSQRFRYFCNR</sequence>